<proteinExistence type="predicted"/>
<sequence length="85" mass="9163">MIVMLATFVFHERKKSDDLLLTEPQIGSVCQCAAPQGGVPGGSPELSDSLYGPGHSNTSCHKTQKKNASCHLELSLMFLLMTSIK</sequence>
<evidence type="ECO:0000313" key="2">
    <source>
        <dbReference type="EMBL" id="MEQ2178586.1"/>
    </source>
</evidence>
<dbReference type="Proteomes" id="UP001476798">
    <property type="component" value="Unassembled WGS sequence"/>
</dbReference>
<evidence type="ECO:0000313" key="3">
    <source>
        <dbReference type="Proteomes" id="UP001476798"/>
    </source>
</evidence>
<comment type="caution">
    <text evidence="2">The sequence shown here is derived from an EMBL/GenBank/DDBJ whole genome shotgun (WGS) entry which is preliminary data.</text>
</comment>
<keyword evidence="3" id="KW-1185">Reference proteome</keyword>
<organism evidence="2 3">
    <name type="scientific">Goodea atripinnis</name>
    <dbReference type="NCBI Taxonomy" id="208336"/>
    <lineage>
        <taxon>Eukaryota</taxon>
        <taxon>Metazoa</taxon>
        <taxon>Chordata</taxon>
        <taxon>Craniata</taxon>
        <taxon>Vertebrata</taxon>
        <taxon>Euteleostomi</taxon>
        <taxon>Actinopterygii</taxon>
        <taxon>Neopterygii</taxon>
        <taxon>Teleostei</taxon>
        <taxon>Neoteleostei</taxon>
        <taxon>Acanthomorphata</taxon>
        <taxon>Ovalentaria</taxon>
        <taxon>Atherinomorphae</taxon>
        <taxon>Cyprinodontiformes</taxon>
        <taxon>Goodeidae</taxon>
        <taxon>Goodea</taxon>
    </lineage>
</organism>
<name>A0ABV0P587_9TELE</name>
<reference evidence="2 3" key="1">
    <citation type="submission" date="2021-06" db="EMBL/GenBank/DDBJ databases">
        <authorList>
            <person name="Palmer J.M."/>
        </authorList>
    </citation>
    <scope>NUCLEOTIDE SEQUENCE [LARGE SCALE GENOMIC DNA]</scope>
    <source>
        <strain evidence="2 3">GA_2019</strain>
        <tissue evidence="2">Muscle</tissue>
    </source>
</reference>
<feature type="region of interest" description="Disordered" evidence="1">
    <location>
        <begin position="37"/>
        <end position="58"/>
    </location>
</feature>
<protein>
    <submittedName>
        <fullName evidence="2">Uncharacterized protein</fullName>
    </submittedName>
</protein>
<accession>A0ABV0P587</accession>
<evidence type="ECO:0000256" key="1">
    <source>
        <dbReference type="SAM" id="MobiDB-lite"/>
    </source>
</evidence>
<gene>
    <name evidence="2" type="ORF">GOODEAATRI_015599</name>
</gene>
<dbReference type="EMBL" id="JAHRIO010061131">
    <property type="protein sequence ID" value="MEQ2178586.1"/>
    <property type="molecule type" value="Genomic_DNA"/>
</dbReference>